<protein>
    <submittedName>
        <fullName evidence="1">Uncharacterized protein</fullName>
    </submittedName>
</protein>
<reference evidence="1" key="1">
    <citation type="submission" date="2019-02" db="EMBL/GenBank/DDBJ databases">
        <authorList>
            <person name="Gruber-Vodicka R. H."/>
            <person name="Seah K. B. B."/>
        </authorList>
    </citation>
    <scope>NUCLEOTIDE SEQUENCE</scope>
    <source>
        <strain evidence="1">BECK_BZ123</strain>
    </source>
</reference>
<evidence type="ECO:0000313" key="1">
    <source>
        <dbReference type="EMBL" id="VFK50315.1"/>
    </source>
</evidence>
<gene>
    <name evidence="1" type="ORF">BECKTC1821D_GA0114238_10992</name>
</gene>
<proteinExistence type="predicted"/>
<sequence length="130" mass="14801">MSFRPFPECPGRAVRANSTARRPNHQHMFPRDAFRGHYRRIFRIEGLASASYPTLDTFDGIRIQADRRQFGSAFRRRNADDDVTAIQVLIIVGERAQGVEHLETRGLFIPGRLQFDTGGFQVQNAPDTGR</sequence>
<accession>A0A450Z936</accession>
<name>A0A450Z936_9GAMM</name>
<dbReference type="AlphaFoldDB" id="A0A450Z936"/>
<organism evidence="1">
    <name type="scientific">Candidatus Kentrum sp. TC</name>
    <dbReference type="NCBI Taxonomy" id="2126339"/>
    <lineage>
        <taxon>Bacteria</taxon>
        <taxon>Pseudomonadati</taxon>
        <taxon>Pseudomonadota</taxon>
        <taxon>Gammaproteobacteria</taxon>
        <taxon>Candidatus Kentrum</taxon>
    </lineage>
</organism>
<dbReference type="EMBL" id="CAADFS010000099">
    <property type="protein sequence ID" value="VFK50315.1"/>
    <property type="molecule type" value="Genomic_DNA"/>
</dbReference>